<dbReference type="InterPro" id="IPR011053">
    <property type="entry name" value="Single_hybrid_motif"/>
</dbReference>
<dbReference type="GO" id="GO:0016407">
    <property type="term" value="F:acetyltransferase activity"/>
    <property type="evidence" value="ECO:0007669"/>
    <property type="project" value="TreeGrafter"/>
</dbReference>
<accession>A0A5M3XUL8</accession>
<dbReference type="OrthoDB" id="9805770at2"/>
<dbReference type="Gene3D" id="2.40.50.100">
    <property type="match status" value="1"/>
</dbReference>
<keyword evidence="7" id="KW-1185">Reference proteome</keyword>
<keyword evidence="2" id="KW-0808">Transferase</keyword>
<dbReference type="PROSITE" id="PS50968">
    <property type="entry name" value="BIOTINYL_LIPOYL"/>
    <property type="match status" value="1"/>
</dbReference>
<dbReference type="PANTHER" id="PTHR43178:SF5">
    <property type="entry name" value="LIPOAMIDE ACYLTRANSFERASE COMPONENT OF BRANCHED-CHAIN ALPHA-KETO ACID DEHYDROGENASE COMPLEX, MITOCHONDRIAL"/>
    <property type="match status" value="1"/>
</dbReference>
<name>A0A5M3XUL8_9ACTN</name>
<evidence type="ECO:0000259" key="5">
    <source>
        <dbReference type="PROSITE" id="PS50968"/>
    </source>
</evidence>
<evidence type="ECO:0000313" key="6">
    <source>
        <dbReference type="EMBL" id="GES24692.1"/>
    </source>
</evidence>
<reference evidence="6 7" key="1">
    <citation type="submission" date="2019-10" db="EMBL/GenBank/DDBJ databases">
        <title>Whole genome shotgun sequence of Acrocarpospora pleiomorpha NBRC 16267.</title>
        <authorList>
            <person name="Ichikawa N."/>
            <person name="Kimura A."/>
            <person name="Kitahashi Y."/>
            <person name="Komaki H."/>
            <person name="Oguchi A."/>
        </authorList>
    </citation>
    <scope>NUCLEOTIDE SEQUENCE [LARGE SCALE GENOMIC DNA]</scope>
    <source>
        <strain evidence="6 7">NBRC 16267</strain>
    </source>
</reference>
<dbReference type="Proteomes" id="UP000377595">
    <property type="component" value="Unassembled WGS sequence"/>
</dbReference>
<evidence type="ECO:0000256" key="3">
    <source>
        <dbReference type="ARBA" id="ARBA00022823"/>
    </source>
</evidence>
<sequence>MAIYTFHLPDLGEGLLAAKVLEWLVAVGDDVDRKSPLADVETEKSAIELPCPVSGRVTALHAEEGDTVLVGKPLVTFETAEQAGIVGTVPHEDTPTRSVRLRPPDA</sequence>
<dbReference type="CDD" id="cd06849">
    <property type="entry name" value="lipoyl_domain"/>
    <property type="match status" value="1"/>
</dbReference>
<evidence type="ECO:0000313" key="7">
    <source>
        <dbReference type="Proteomes" id="UP000377595"/>
    </source>
</evidence>
<dbReference type="GO" id="GO:0031405">
    <property type="term" value="F:lipoic acid binding"/>
    <property type="evidence" value="ECO:0007669"/>
    <property type="project" value="TreeGrafter"/>
</dbReference>
<dbReference type="GO" id="GO:0005737">
    <property type="term" value="C:cytoplasm"/>
    <property type="evidence" value="ECO:0007669"/>
    <property type="project" value="TreeGrafter"/>
</dbReference>
<feature type="domain" description="Lipoyl-binding" evidence="5">
    <location>
        <begin position="3"/>
        <end position="78"/>
    </location>
</feature>
<dbReference type="Pfam" id="PF00364">
    <property type="entry name" value="Biotin_lipoyl"/>
    <property type="match status" value="1"/>
</dbReference>
<gene>
    <name evidence="6" type="ORF">Aple_075910</name>
</gene>
<protein>
    <recommendedName>
        <fullName evidence="5">Lipoyl-binding domain-containing protein</fullName>
    </recommendedName>
</protein>
<evidence type="ECO:0000256" key="2">
    <source>
        <dbReference type="ARBA" id="ARBA00022679"/>
    </source>
</evidence>
<proteinExistence type="predicted"/>
<keyword evidence="3" id="KW-0450">Lipoyl</keyword>
<dbReference type="RefSeq" id="WP_155349512.1">
    <property type="nucleotide sequence ID" value="NZ_BAAAHM010000045.1"/>
</dbReference>
<dbReference type="InterPro" id="IPR003016">
    <property type="entry name" value="2-oxoA_DH_lipoyl-BS"/>
</dbReference>
<organism evidence="6 7">
    <name type="scientific">Acrocarpospora pleiomorpha</name>
    <dbReference type="NCBI Taxonomy" id="90975"/>
    <lineage>
        <taxon>Bacteria</taxon>
        <taxon>Bacillati</taxon>
        <taxon>Actinomycetota</taxon>
        <taxon>Actinomycetes</taxon>
        <taxon>Streptosporangiales</taxon>
        <taxon>Streptosporangiaceae</taxon>
        <taxon>Acrocarpospora</taxon>
    </lineage>
</organism>
<dbReference type="PANTHER" id="PTHR43178">
    <property type="entry name" value="DIHYDROLIPOAMIDE ACETYLTRANSFERASE COMPONENT OF PYRUVATE DEHYDROGENASE COMPLEX"/>
    <property type="match status" value="1"/>
</dbReference>
<dbReference type="EMBL" id="BLAF01000055">
    <property type="protein sequence ID" value="GES24692.1"/>
    <property type="molecule type" value="Genomic_DNA"/>
</dbReference>
<dbReference type="SUPFAM" id="SSF51230">
    <property type="entry name" value="Single hybrid motif"/>
    <property type="match status" value="1"/>
</dbReference>
<keyword evidence="4" id="KW-0012">Acyltransferase</keyword>
<dbReference type="AlphaFoldDB" id="A0A5M3XUL8"/>
<dbReference type="InterPro" id="IPR050743">
    <property type="entry name" value="2-oxoacid_DH_E2_comp"/>
</dbReference>
<dbReference type="InterPro" id="IPR000089">
    <property type="entry name" value="Biotin_lipoyl"/>
</dbReference>
<comment type="cofactor">
    <cofactor evidence="1">
        <name>(R)-lipoate</name>
        <dbReference type="ChEBI" id="CHEBI:83088"/>
    </cofactor>
</comment>
<comment type="caution">
    <text evidence="6">The sequence shown here is derived from an EMBL/GenBank/DDBJ whole genome shotgun (WGS) entry which is preliminary data.</text>
</comment>
<evidence type="ECO:0000256" key="4">
    <source>
        <dbReference type="ARBA" id="ARBA00023315"/>
    </source>
</evidence>
<dbReference type="PROSITE" id="PS00189">
    <property type="entry name" value="LIPOYL"/>
    <property type="match status" value="1"/>
</dbReference>
<evidence type="ECO:0000256" key="1">
    <source>
        <dbReference type="ARBA" id="ARBA00001938"/>
    </source>
</evidence>